<dbReference type="AlphaFoldDB" id="A0A4R1HD86"/>
<accession>A0A4R1HD86</accession>
<protein>
    <submittedName>
        <fullName evidence="2">Chromosome partitioning protein</fullName>
    </submittedName>
</protein>
<dbReference type="InterPro" id="IPR027417">
    <property type="entry name" value="P-loop_NTPase"/>
</dbReference>
<evidence type="ECO:0000313" key="2">
    <source>
        <dbReference type="EMBL" id="TCK18255.1"/>
    </source>
</evidence>
<dbReference type="OrthoDB" id="69313at2"/>
<dbReference type="EMBL" id="SMFX01000001">
    <property type="protein sequence ID" value="TCK18255.1"/>
    <property type="molecule type" value="Genomic_DNA"/>
</dbReference>
<evidence type="ECO:0000313" key="3">
    <source>
        <dbReference type="Proteomes" id="UP000295707"/>
    </source>
</evidence>
<comment type="caution">
    <text evidence="2">The sequence shown here is derived from an EMBL/GenBank/DDBJ whole genome shotgun (WGS) entry which is preliminary data.</text>
</comment>
<dbReference type="InterPro" id="IPR050678">
    <property type="entry name" value="DNA_Partitioning_ATPase"/>
</dbReference>
<dbReference type="PANTHER" id="PTHR13696:SF96">
    <property type="entry name" value="COBQ_COBB_MIND_PARA NUCLEOTIDE BINDING DOMAIN-CONTAINING PROTEIN"/>
    <property type="match status" value="1"/>
</dbReference>
<gene>
    <name evidence="2" type="ORF">DFR30_1530</name>
</gene>
<reference evidence="2 3" key="1">
    <citation type="submission" date="2019-03" db="EMBL/GenBank/DDBJ databases">
        <title>Genomic Encyclopedia of Type Strains, Phase IV (KMG-IV): sequencing the most valuable type-strain genomes for metagenomic binning, comparative biology and taxonomic classification.</title>
        <authorList>
            <person name="Goeker M."/>
        </authorList>
    </citation>
    <scope>NUCLEOTIDE SEQUENCE [LARGE SCALE GENOMIC DNA]</scope>
    <source>
        <strain evidence="2 3">DSM 19610</strain>
    </source>
</reference>
<dbReference type="PANTHER" id="PTHR13696">
    <property type="entry name" value="P-LOOP CONTAINING NUCLEOSIDE TRIPHOSPHATE HYDROLASE"/>
    <property type="match status" value="1"/>
</dbReference>
<dbReference type="Pfam" id="PF01656">
    <property type="entry name" value="CbiA"/>
    <property type="match status" value="1"/>
</dbReference>
<organism evidence="2 3">
    <name type="scientific">Thiogranum longum</name>
    <dbReference type="NCBI Taxonomy" id="1537524"/>
    <lineage>
        <taxon>Bacteria</taxon>
        <taxon>Pseudomonadati</taxon>
        <taxon>Pseudomonadota</taxon>
        <taxon>Gammaproteobacteria</taxon>
        <taxon>Chromatiales</taxon>
        <taxon>Ectothiorhodospiraceae</taxon>
        <taxon>Thiogranum</taxon>
    </lineage>
</organism>
<name>A0A4R1HD86_9GAMM</name>
<evidence type="ECO:0000259" key="1">
    <source>
        <dbReference type="Pfam" id="PF01656"/>
    </source>
</evidence>
<proteinExistence type="predicted"/>
<dbReference type="Proteomes" id="UP000295707">
    <property type="component" value="Unassembled WGS sequence"/>
</dbReference>
<sequence length="257" mass="28770">MCRQTCYYLKPLNTPKTTCDEVRPTVLRITVMNTKGGCGKTTVATNLASFCAAQGYGTALFDYDKQGSSSRWLKARPPERAPIHGVTAFEPPREGITRTWQMKVPENTRFVITDTPAGYALVDIEDRVAEADIILIPVLPSSIDIHSTADFIRDLLLVGKARVHNTRLAIVTNRTRIRTKAVEKLERFLKNLDIPVIGRIRDTQYYVTATEQGLGIHELGERDAKKDIETWASLLKWLEGDALPFPDEQTVLKKVSG</sequence>
<keyword evidence="3" id="KW-1185">Reference proteome</keyword>
<dbReference type="InterPro" id="IPR002586">
    <property type="entry name" value="CobQ/CobB/MinD/ParA_Nub-bd_dom"/>
</dbReference>
<feature type="domain" description="CobQ/CobB/MinD/ParA nucleotide binding" evidence="1">
    <location>
        <begin position="29"/>
        <end position="213"/>
    </location>
</feature>
<dbReference type="CDD" id="cd02042">
    <property type="entry name" value="ParAB_family"/>
    <property type="match status" value="1"/>
</dbReference>
<dbReference type="SUPFAM" id="SSF52540">
    <property type="entry name" value="P-loop containing nucleoside triphosphate hydrolases"/>
    <property type="match status" value="1"/>
</dbReference>
<dbReference type="Gene3D" id="3.40.50.300">
    <property type="entry name" value="P-loop containing nucleotide triphosphate hydrolases"/>
    <property type="match status" value="1"/>
</dbReference>